<evidence type="ECO:0000259" key="1">
    <source>
        <dbReference type="PROSITE" id="PS50093"/>
    </source>
</evidence>
<dbReference type="RefSeq" id="WP_338539264.1">
    <property type="nucleotide sequence ID" value="NZ_CP104874.1"/>
</dbReference>
<name>A0ABZ2FKK3_9MICO</name>
<evidence type="ECO:0000313" key="2">
    <source>
        <dbReference type="EMBL" id="WWF06865.1"/>
    </source>
</evidence>
<proteinExistence type="predicted"/>
<dbReference type="InterPro" id="IPR000601">
    <property type="entry name" value="PKD_dom"/>
</dbReference>
<dbReference type="Proteomes" id="UP001381003">
    <property type="component" value="Chromosome"/>
</dbReference>
<dbReference type="PROSITE" id="PS50093">
    <property type="entry name" value="PKD"/>
    <property type="match status" value="1"/>
</dbReference>
<organism evidence="2 3">
    <name type="scientific">Janibacter terrae</name>
    <dbReference type="NCBI Taxonomy" id="103817"/>
    <lineage>
        <taxon>Bacteria</taxon>
        <taxon>Bacillati</taxon>
        <taxon>Actinomycetota</taxon>
        <taxon>Actinomycetes</taxon>
        <taxon>Micrococcales</taxon>
        <taxon>Intrasporangiaceae</taxon>
        <taxon>Janibacter</taxon>
    </lineage>
</organism>
<keyword evidence="3" id="KW-1185">Reference proteome</keyword>
<accession>A0ABZ2FKK3</accession>
<gene>
    <name evidence="2" type="ORF">N5P18_08345</name>
</gene>
<dbReference type="CDD" id="cd00146">
    <property type="entry name" value="PKD"/>
    <property type="match status" value="1"/>
</dbReference>
<evidence type="ECO:0000313" key="3">
    <source>
        <dbReference type="Proteomes" id="UP001381003"/>
    </source>
</evidence>
<dbReference type="EMBL" id="CP104874">
    <property type="protein sequence ID" value="WWF06865.1"/>
    <property type="molecule type" value="Genomic_DNA"/>
</dbReference>
<sequence length="307" mass="33913">MSAPTLLRRERLLGVLGVTLLLLVTSLATAPPSDAGICQNFGLNASCRIIFGGEKSNGDGGKGGGGKVIPPCNRGAPEHEAVPCENAVGGSWSNERQCYVLAADPQPDPSDPLWQRRGKLYTCFGLDDEGQVVPKDSFWSVREPRTDSPGNLQEDLERGVRTKFRAMYPGLAPNPVPMHSRFDGWRMAPVGLWVWMWPRAPFDSQWGPIEATDESTGYYINARVSHVVWEMGDSTTKSCGKSPAFMPYMRDRTPTCGHKYKKPGNYLVRVTTHWKIDFRDAAGPDSTTLSFPQSLWVRIGENQVVTK</sequence>
<feature type="domain" description="PKD" evidence="1">
    <location>
        <begin position="229"/>
        <end position="271"/>
    </location>
</feature>
<protein>
    <recommendedName>
        <fullName evidence="1">PKD domain-containing protein</fullName>
    </recommendedName>
</protein>
<reference evidence="2 3" key="1">
    <citation type="submission" date="2022-09" db="EMBL/GenBank/DDBJ databases">
        <title>Complete genome sequence of Janibacter terrae strain COS04-44, PCL-degrading bacteria isolated from oil spilled coast.</title>
        <authorList>
            <person name="Park H."/>
            <person name="Kim J.Y."/>
            <person name="An S.H."/>
            <person name="Lee C.M."/>
            <person name="Weon H.-Y."/>
        </authorList>
    </citation>
    <scope>NUCLEOTIDE SEQUENCE [LARGE SCALE GENOMIC DNA]</scope>
    <source>
        <strain evidence="2 3">COS04-44</strain>
    </source>
</reference>